<dbReference type="InterPro" id="IPR020610">
    <property type="entry name" value="Thiolase_AS"/>
</dbReference>
<dbReference type="RefSeq" id="XP_018067997.1">
    <property type="nucleotide sequence ID" value="XM_018209608.1"/>
</dbReference>
<dbReference type="Pfam" id="PF02803">
    <property type="entry name" value="Thiolase_C"/>
    <property type="match status" value="1"/>
</dbReference>
<organism evidence="13 14">
    <name type="scientific">Mollisia scopiformis</name>
    <name type="common">Conifer needle endophyte fungus</name>
    <name type="synonym">Phialocephala scopiformis</name>
    <dbReference type="NCBI Taxonomy" id="149040"/>
    <lineage>
        <taxon>Eukaryota</taxon>
        <taxon>Fungi</taxon>
        <taxon>Dikarya</taxon>
        <taxon>Ascomycota</taxon>
        <taxon>Pezizomycotina</taxon>
        <taxon>Leotiomycetes</taxon>
        <taxon>Helotiales</taxon>
        <taxon>Mollisiaceae</taxon>
        <taxon>Mollisia</taxon>
    </lineage>
</organism>
<reference evidence="13 14" key="1">
    <citation type="submission" date="2015-10" db="EMBL/GenBank/DDBJ databases">
        <title>Full genome of DAOMC 229536 Phialocephala scopiformis, a fungal endophyte of spruce producing the potent anti-insectan compound rugulosin.</title>
        <authorList>
            <consortium name="DOE Joint Genome Institute"/>
            <person name="Walker A.K."/>
            <person name="Frasz S.L."/>
            <person name="Seifert K.A."/>
            <person name="Miller J.D."/>
            <person name="Mondo S.J."/>
            <person name="Labutti K."/>
            <person name="Lipzen A."/>
            <person name="Dockter R."/>
            <person name="Kennedy M."/>
            <person name="Grigoriev I.V."/>
            <person name="Spatafora J.W."/>
        </authorList>
    </citation>
    <scope>NUCLEOTIDE SEQUENCE [LARGE SCALE GENOMIC DNA]</scope>
    <source>
        <strain evidence="13 14">CBS 120377</strain>
    </source>
</reference>
<dbReference type="AlphaFoldDB" id="A0A194X1A8"/>
<evidence type="ECO:0000256" key="3">
    <source>
        <dbReference type="ARBA" id="ARBA00010982"/>
    </source>
</evidence>
<evidence type="ECO:0000259" key="11">
    <source>
        <dbReference type="Pfam" id="PF00108"/>
    </source>
</evidence>
<dbReference type="PROSITE" id="PS00098">
    <property type="entry name" value="THIOLASE_1"/>
    <property type="match status" value="1"/>
</dbReference>
<dbReference type="NCBIfam" id="TIGR01930">
    <property type="entry name" value="AcCoA-C-Actrans"/>
    <property type="match status" value="1"/>
</dbReference>
<dbReference type="InterPro" id="IPR002155">
    <property type="entry name" value="Thiolase"/>
</dbReference>
<comment type="pathway">
    <text evidence="2">Lipid metabolism; fatty acid metabolism.</text>
</comment>
<evidence type="ECO:0000256" key="5">
    <source>
        <dbReference type="ARBA" id="ARBA00022958"/>
    </source>
</evidence>
<dbReference type="STRING" id="149040.A0A194X1A8"/>
<dbReference type="Gene3D" id="3.40.47.10">
    <property type="match status" value="2"/>
</dbReference>
<evidence type="ECO:0000256" key="8">
    <source>
        <dbReference type="ARBA" id="ARBA00047605"/>
    </source>
</evidence>
<sequence length="408" mass="43388">MSGPIRKGLTNILKKEPTDIVILSSLRTPITRSYKGHLKDAYPEELLATVLKATLAANPNLDPALIQDVGVGVVLSELGGSKAGRMAMNHIGIPTTTSFYTVNRACSSGLSAITNVSHQIATGMIDIGIGGGMESMTRNYGSRAIPTVLWPELKESEVRDARDCIMPMGLTSENVAERYGVSRADQDAFAVMSHQRAAKAQAEGLFDMEIVPVHTRYQEVDKKGEKVGGEKEVTVTKDDGIRTNASLEGMQKLKPAFKENGTSTAGNSSQISDATELGLTSSIIGKWAGTQVAGCRPDEMGIGPAIAIPKLLEYTGLKTEDVGLWEINEAFASQAIYCLRQLGLEKQLEEARVNPKGGAIALGHPLGATGARMLAGLLPEMERQGLQTGVVSMCIGTGMGMAGLFVRE</sequence>
<dbReference type="EC" id="2.3.1.16" evidence="7"/>
<feature type="active site" description="Proton acceptor" evidence="9">
    <location>
        <position position="364"/>
    </location>
</feature>
<dbReference type="PROSITE" id="PS00099">
    <property type="entry name" value="THIOLASE_3"/>
    <property type="match status" value="1"/>
</dbReference>
<dbReference type="InterPro" id="IPR020615">
    <property type="entry name" value="Thiolase_acyl_enz_int_AS"/>
</dbReference>
<dbReference type="SUPFAM" id="SSF53901">
    <property type="entry name" value="Thiolase-like"/>
    <property type="match status" value="2"/>
</dbReference>
<dbReference type="CDD" id="cd00751">
    <property type="entry name" value="thiolase"/>
    <property type="match status" value="1"/>
</dbReference>
<dbReference type="InParanoid" id="A0A194X1A8"/>
<gene>
    <name evidence="13" type="ORF">LY89DRAFT_590713</name>
</gene>
<evidence type="ECO:0000256" key="7">
    <source>
        <dbReference type="ARBA" id="ARBA00024073"/>
    </source>
</evidence>
<dbReference type="GO" id="GO:0003988">
    <property type="term" value="F:acetyl-CoA C-acyltransferase activity"/>
    <property type="evidence" value="ECO:0007669"/>
    <property type="project" value="UniProtKB-EC"/>
</dbReference>
<dbReference type="PANTHER" id="PTHR43853:SF5">
    <property type="entry name" value="ACETYL-COA C-ACETYLTRANSFERASE"/>
    <property type="match status" value="1"/>
</dbReference>
<accession>A0A194X1A8</accession>
<feature type="domain" description="Thiolase C-terminal" evidence="12">
    <location>
        <begin position="284"/>
        <end position="405"/>
    </location>
</feature>
<evidence type="ECO:0000313" key="14">
    <source>
        <dbReference type="Proteomes" id="UP000070700"/>
    </source>
</evidence>
<dbReference type="InterPro" id="IPR016039">
    <property type="entry name" value="Thiolase-like"/>
</dbReference>
<proteinExistence type="inferred from homology"/>
<keyword evidence="6 10" id="KW-0012">Acyltransferase</keyword>
<dbReference type="PROSITE" id="PS00737">
    <property type="entry name" value="THIOLASE_2"/>
    <property type="match status" value="1"/>
</dbReference>
<dbReference type="InterPro" id="IPR050215">
    <property type="entry name" value="Thiolase-like_sf_Thiolase"/>
</dbReference>
<evidence type="ECO:0000256" key="4">
    <source>
        <dbReference type="ARBA" id="ARBA00022679"/>
    </source>
</evidence>
<dbReference type="Proteomes" id="UP000070700">
    <property type="component" value="Unassembled WGS sequence"/>
</dbReference>
<evidence type="ECO:0000256" key="10">
    <source>
        <dbReference type="RuleBase" id="RU003557"/>
    </source>
</evidence>
<dbReference type="EMBL" id="KQ947421">
    <property type="protein sequence ID" value="KUJ13642.1"/>
    <property type="molecule type" value="Genomic_DNA"/>
</dbReference>
<evidence type="ECO:0000256" key="9">
    <source>
        <dbReference type="PIRSR" id="PIRSR000429-1"/>
    </source>
</evidence>
<feature type="active site" description="Acyl-thioester intermediate" evidence="9">
    <location>
        <position position="106"/>
    </location>
</feature>
<protein>
    <recommendedName>
        <fullName evidence="7">acetyl-CoA C-acyltransferase</fullName>
        <ecNumber evidence="7">2.3.1.16</ecNumber>
    </recommendedName>
</protein>
<dbReference type="InterPro" id="IPR020617">
    <property type="entry name" value="Thiolase_C"/>
</dbReference>
<evidence type="ECO:0000256" key="2">
    <source>
        <dbReference type="ARBA" id="ARBA00004872"/>
    </source>
</evidence>
<keyword evidence="4 10" id="KW-0808">Transferase</keyword>
<dbReference type="GO" id="GO:0006635">
    <property type="term" value="P:fatty acid beta-oxidation"/>
    <property type="evidence" value="ECO:0007669"/>
    <property type="project" value="TreeGrafter"/>
</dbReference>
<evidence type="ECO:0000256" key="1">
    <source>
        <dbReference type="ARBA" id="ARBA00001958"/>
    </source>
</evidence>
<dbReference type="PIRSF" id="PIRSF000429">
    <property type="entry name" value="Ac-CoA_Ac_transf"/>
    <property type="match status" value="1"/>
</dbReference>
<feature type="active site" description="Proton acceptor" evidence="9">
    <location>
        <position position="394"/>
    </location>
</feature>
<comment type="similarity">
    <text evidence="3 10">Belongs to the thiolase-like superfamily. Thiolase family.</text>
</comment>
<dbReference type="PANTHER" id="PTHR43853">
    <property type="entry name" value="3-KETOACYL-COA THIOLASE, PEROXISOMAL"/>
    <property type="match status" value="1"/>
</dbReference>
<dbReference type="OrthoDB" id="5404651at2759"/>
<comment type="cofactor">
    <cofactor evidence="1">
        <name>K(+)</name>
        <dbReference type="ChEBI" id="CHEBI:29103"/>
    </cofactor>
</comment>
<comment type="catalytic activity">
    <reaction evidence="8">
        <text>an acyl-CoA + acetyl-CoA = a 3-oxoacyl-CoA + CoA</text>
        <dbReference type="Rhea" id="RHEA:21564"/>
        <dbReference type="ChEBI" id="CHEBI:57287"/>
        <dbReference type="ChEBI" id="CHEBI:57288"/>
        <dbReference type="ChEBI" id="CHEBI:58342"/>
        <dbReference type="ChEBI" id="CHEBI:90726"/>
        <dbReference type="EC" id="2.3.1.16"/>
    </reaction>
</comment>
<dbReference type="InterPro" id="IPR020613">
    <property type="entry name" value="Thiolase_CS"/>
</dbReference>
<evidence type="ECO:0000256" key="6">
    <source>
        <dbReference type="ARBA" id="ARBA00023315"/>
    </source>
</evidence>
<dbReference type="GeneID" id="28819334"/>
<dbReference type="Pfam" id="PF00108">
    <property type="entry name" value="Thiolase_N"/>
    <property type="match status" value="1"/>
</dbReference>
<dbReference type="InterPro" id="IPR020616">
    <property type="entry name" value="Thiolase_N"/>
</dbReference>
<keyword evidence="5" id="KW-0630">Potassium</keyword>
<evidence type="ECO:0000313" key="13">
    <source>
        <dbReference type="EMBL" id="KUJ13642.1"/>
    </source>
</evidence>
<name>A0A194X1A8_MOLSC</name>
<keyword evidence="14" id="KW-1185">Reference proteome</keyword>
<dbReference type="GO" id="GO:0010124">
    <property type="term" value="P:phenylacetate catabolic process"/>
    <property type="evidence" value="ECO:0007669"/>
    <property type="project" value="TreeGrafter"/>
</dbReference>
<feature type="domain" description="Thiolase N-terminal" evidence="11">
    <location>
        <begin position="20"/>
        <end position="274"/>
    </location>
</feature>
<dbReference type="KEGG" id="psco:LY89DRAFT_590713"/>
<dbReference type="GO" id="GO:0005777">
    <property type="term" value="C:peroxisome"/>
    <property type="evidence" value="ECO:0007669"/>
    <property type="project" value="TreeGrafter"/>
</dbReference>
<evidence type="ECO:0000259" key="12">
    <source>
        <dbReference type="Pfam" id="PF02803"/>
    </source>
</evidence>